<dbReference type="PANTHER" id="PTHR10000">
    <property type="entry name" value="PHOSPHOSERINE PHOSPHATASE"/>
    <property type="match status" value="1"/>
</dbReference>
<dbReference type="Gene3D" id="3.40.50.1000">
    <property type="entry name" value="HAD superfamily/HAD-like"/>
    <property type="match status" value="1"/>
</dbReference>
<dbReference type="SUPFAM" id="SSF56784">
    <property type="entry name" value="HAD-like"/>
    <property type="match status" value="1"/>
</dbReference>
<dbReference type="PANTHER" id="PTHR10000:SF55">
    <property type="entry name" value="5-AMINO-6-(5-PHOSPHO-D-RIBITYLAMINO)URACIL PHOSPHATASE YCSE"/>
    <property type="match status" value="1"/>
</dbReference>
<dbReference type="NCBIfam" id="TIGR00099">
    <property type="entry name" value="Cof-subfamily"/>
    <property type="match status" value="1"/>
</dbReference>
<dbReference type="NCBIfam" id="TIGR01484">
    <property type="entry name" value="HAD-SF-IIB"/>
    <property type="match status" value="1"/>
</dbReference>
<dbReference type="CDD" id="cd07516">
    <property type="entry name" value="HAD_Pase"/>
    <property type="match status" value="1"/>
</dbReference>
<dbReference type="RefSeq" id="WP_090791912.1">
    <property type="nucleotide sequence ID" value="NZ_FMYI01000001.1"/>
</dbReference>
<reference evidence="2" key="1">
    <citation type="submission" date="2016-09" db="EMBL/GenBank/DDBJ databases">
        <authorList>
            <person name="Varghese N."/>
            <person name="Submissions S."/>
        </authorList>
    </citation>
    <scope>NUCLEOTIDE SEQUENCE [LARGE SCALE GENOMIC DNA]</scope>
    <source>
        <strain evidence="2">S5</strain>
    </source>
</reference>
<dbReference type="SFLD" id="SFLDG01140">
    <property type="entry name" value="C2.B:_Phosphomannomutase_and_P"/>
    <property type="match status" value="1"/>
</dbReference>
<dbReference type="InterPro" id="IPR006379">
    <property type="entry name" value="HAD-SF_hydro_IIB"/>
</dbReference>
<dbReference type="SFLD" id="SFLDS00003">
    <property type="entry name" value="Haloacid_Dehalogenase"/>
    <property type="match status" value="1"/>
</dbReference>
<dbReference type="GO" id="GO:0005829">
    <property type="term" value="C:cytosol"/>
    <property type="evidence" value="ECO:0007669"/>
    <property type="project" value="TreeGrafter"/>
</dbReference>
<dbReference type="STRING" id="1612202.SAMN05421734_101182"/>
<dbReference type="GO" id="GO:0000287">
    <property type="term" value="F:magnesium ion binding"/>
    <property type="evidence" value="ECO:0007669"/>
    <property type="project" value="TreeGrafter"/>
</dbReference>
<proteinExistence type="predicted"/>
<sequence>MKSLPKAIFLDMDGTLLNYQNRITKRTKEAIDRVREKGIYVFIATGRGKDEIYPATPEGFEVDGIISSNGMIGYLNDQCLFEHTLPFNVVQTLVEKARVSNIYYEVFPTSGRGRVEQKDRPMLEANIAGEKATTLGINEWNERLEAIDGTIEWVDKLANEGYSKFYFFSNDQDEMEKWKKELSELQDALPFSMSSSTDHNVEVMVEGKNKATGIQDCLSHLKIDAKDSLAIGDSYNDVEMLKMIGYSVAMKNAPEPIKALADTVTDLSNEEEGVADYLEKHILN</sequence>
<dbReference type="InterPro" id="IPR036412">
    <property type="entry name" value="HAD-like_sf"/>
</dbReference>
<dbReference type="EMBL" id="FMYI01000001">
    <property type="protein sequence ID" value="SDB82188.1"/>
    <property type="molecule type" value="Genomic_DNA"/>
</dbReference>
<dbReference type="PROSITE" id="PS01228">
    <property type="entry name" value="COF_1"/>
    <property type="match status" value="1"/>
</dbReference>
<dbReference type="InterPro" id="IPR023214">
    <property type="entry name" value="HAD_sf"/>
</dbReference>
<gene>
    <name evidence="1" type="ORF">SAMN05421734_101182</name>
</gene>
<accession>A0A1G6GJL7</accession>
<keyword evidence="2" id="KW-1185">Reference proteome</keyword>
<dbReference type="Pfam" id="PF08282">
    <property type="entry name" value="Hydrolase_3"/>
    <property type="match status" value="1"/>
</dbReference>
<dbReference type="InterPro" id="IPR000150">
    <property type="entry name" value="Cof"/>
</dbReference>
<evidence type="ECO:0000313" key="2">
    <source>
        <dbReference type="Proteomes" id="UP000242949"/>
    </source>
</evidence>
<organism evidence="1 2">
    <name type="scientific">Pelagirhabdus alkalitolerans</name>
    <dbReference type="NCBI Taxonomy" id="1612202"/>
    <lineage>
        <taxon>Bacteria</taxon>
        <taxon>Bacillati</taxon>
        <taxon>Bacillota</taxon>
        <taxon>Bacilli</taxon>
        <taxon>Bacillales</taxon>
        <taxon>Bacillaceae</taxon>
        <taxon>Pelagirhabdus</taxon>
    </lineage>
</organism>
<dbReference type="GO" id="GO:0016791">
    <property type="term" value="F:phosphatase activity"/>
    <property type="evidence" value="ECO:0007669"/>
    <property type="project" value="TreeGrafter"/>
</dbReference>
<dbReference type="Proteomes" id="UP000242949">
    <property type="component" value="Unassembled WGS sequence"/>
</dbReference>
<name>A0A1G6GJL7_9BACI</name>
<evidence type="ECO:0000313" key="1">
    <source>
        <dbReference type="EMBL" id="SDB82188.1"/>
    </source>
</evidence>
<protein>
    <recommendedName>
        <fullName evidence="3">Cof subfamily of IIB subfamily of haloacid dehalogenase superfamily/HAD-superfamily hydrolase, subfamily IIB</fullName>
    </recommendedName>
</protein>
<dbReference type="OrthoDB" id="9810101at2"/>
<evidence type="ECO:0008006" key="3">
    <source>
        <dbReference type="Google" id="ProtNLM"/>
    </source>
</evidence>
<dbReference type="SFLD" id="SFLDG01129">
    <property type="entry name" value="C1.5:_HAD__Beta-PGM__Phosphata"/>
    <property type="match status" value="1"/>
</dbReference>
<dbReference type="AlphaFoldDB" id="A0A1G6GJL7"/>
<dbReference type="Gene3D" id="3.30.1240.10">
    <property type="match status" value="1"/>
</dbReference>